<dbReference type="OrthoDB" id="157302at2"/>
<reference evidence="4 5" key="1">
    <citation type="submission" date="2018-07" db="EMBL/GenBank/DDBJ databases">
        <title>Streptomyces species from bats.</title>
        <authorList>
            <person name="Dunlap C."/>
        </authorList>
    </citation>
    <scope>NUCLEOTIDE SEQUENCE [LARGE SCALE GENOMIC DNA]</scope>
    <source>
        <strain evidence="4 5">AC230</strain>
    </source>
</reference>
<keyword evidence="1" id="KW-0560">Oxidoreductase</keyword>
<name>A0A370B7Q7_9ACTN</name>
<dbReference type="GO" id="GO:0005829">
    <property type="term" value="C:cytosol"/>
    <property type="evidence" value="ECO:0007669"/>
    <property type="project" value="TreeGrafter"/>
</dbReference>
<dbReference type="Pfam" id="PF01243">
    <property type="entry name" value="PNPOx_N"/>
    <property type="match status" value="1"/>
</dbReference>
<dbReference type="InterPro" id="IPR011576">
    <property type="entry name" value="Pyridox_Oxase_N"/>
</dbReference>
<evidence type="ECO:0000256" key="1">
    <source>
        <dbReference type="ARBA" id="ARBA00023002"/>
    </source>
</evidence>
<dbReference type="Proteomes" id="UP000253741">
    <property type="component" value="Unassembled WGS sequence"/>
</dbReference>
<dbReference type="GO" id="GO:0070967">
    <property type="term" value="F:coenzyme F420 binding"/>
    <property type="evidence" value="ECO:0007669"/>
    <property type="project" value="TreeGrafter"/>
</dbReference>
<protein>
    <submittedName>
        <fullName evidence="4">Pyridoxamine 5'-phosphate oxidase family protein</fullName>
    </submittedName>
</protein>
<dbReference type="PANTHER" id="PTHR35176">
    <property type="entry name" value="HEME OXYGENASE HI_0854-RELATED"/>
    <property type="match status" value="1"/>
</dbReference>
<organism evidence="4 5">
    <name type="scientific">Streptomyces corynorhini</name>
    <dbReference type="NCBI Taxonomy" id="2282652"/>
    <lineage>
        <taxon>Bacteria</taxon>
        <taxon>Bacillati</taxon>
        <taxon>Actinomycetota</taxon>
        <taxon>Actinomycetes</taxon>
        <taxon>Kitasatosporales</taxon>
        <taxon>Streptomycetaceae</taxon>
        <taxon>Streptomyces</taxon>
    </lineage>
</organism>
<dbReference type="InterPro" id="IPR012349">
    <property type="entry name" value="Split_barrel_FMN-bd"/>
</dbReference>
<comment type="caution">
    <text evidence="4">The sequence shown here is derived from an EMBL/GenBank/DDBJ whole genome shotgun (WGS) entry which is preliminary data.</text>
</comment>
<dbReference type="RefSeq" id="WP_114625809.1">
    <property type="nucleotide sequence ID" value="NZ_QQNA01000198.1"/>
</dbReference>
<dbReference type="Gene3D" id="2.30.110.10">
    <property type="entry name" value="Electron Transport, Fmn-binding Protein, Chain A"/>
    <property type="match status" value="1"/>
</dbReference>
<evidence type="ECO:0000256" key="2">
    <source>
        <dbReference type="SAM" id="MobiDB-lite"/>
    </source>
</evidence>
<sequence length="181" mass="19782">MPAKDPGGGPVPRTELDPRYGDPRAEPLPWPRAVELLDRAEVFWLTTVRPEGRPHVTPLLALWWDGALYFCTGAGERKAVNLAHNPEVVLTTGTNALRAGYDLVVEGTAVRVTDGGRLTALAGAWEAKYGPDWHVDVRDGAFVGLAGNTAAVFAVYPRTAFGFGKAPYSQTRWRFRPVRTD</sequence>
<dbReference type="GO" id="GO:0016627">
    <property type="term" value="F:oxidoreductase activity, acting on the CH-CH group of donors"/>
    <property type="evidence" value="ECO:0007669"/>
    <property type="project" value="TreeGrafter"/>
</dbReference>
<feature type="domain" description="Pyridoxamine 5'-phosphate oxidase N-terminal" evidence="3">
    <location>
        <begin position="32"/>
        <end position="136"/>
    </location>
</feature>
<dbReference type="AlphaFoldDB" id="A0A370B7Q7"/>
<dbReference type="InterPro" id="IPR052019">
    <property type="entry name" value="F420H2_bilvrd_red/Heme_oxyg"/>
</dbReference>
<evidence type="ECO:0000313" key="4">
    <source>
        <dbReference type="EMBL" id="RDG35776.1"/>
    </source>
</evidence>
<feature type="compositionally biased region" description="Basic and acidic residues" evidence="2">
    <location>
        <begin position="14"/>
        <end position="24"/>
    </location>
</feature>
<feature type="compositionally biased region" description="Gly residues" evidence="2">
    <location>
        <begin position="1"/>
        <end position="10"/>
    </location>
</feature>
<proteinExistence type="predicted"/>
<feature type="region of interest" description="Disordered" evidence="2">
    <location>
        <begin position="1"/>
        <end position="24"/>
    </location>
</feature>
<dbReference type="SUPFAM" id="SSF50475">
    <property type="entry name" value="FMN-binding split barrel"/>
    <property type="match status" value="1"/>
</dbReference>
<dbReference type="PANTHER" id="PTHR35176:SF4">
    <property type="entry name" value="PYRIDOXAMINE 5'-PHOSPHATE OXIDASE-RELATED FMN-BINDING"/>
    <property type="match status" value="1"/>
</dbReference>
<accession>A0A370B7Q7</accession>
<gene>
    <name evidence="4" type="ORF">DVH02_23460</name>
</gene>
<dbReference type="EMBL" id="QQNA01000198">
    <property type="protein sequence ID" value="RDG35776.1"/>
    <property type="molecule type" value="Genomic_DNA"/>
</dbReference>
<keyword evidence="5" id="KW-1185">Reference proteome</keyword>
<evidence type="ECO:0000259" key="3">
    <source>
        <dbReference type="Pfam" id="PF01243"/>
    </source>
</evidence>
<evidence type="ECO:0000313" key="5">
    <source>
        <dbReference type="Proteomes" id="UP000253741"/>
    </source>
</evidence>